<evidence type="ECO:0000313" key="1">
    <source>
        <dbReference type="EMBL" id="JAD30144.1"/>
    </source>
</evidence>
<protein>
    <submittedName>
        <fullName evidence="1">Uncharacterized protein</fullName>
    </submittedName>
</protein>
<proteinExistence type="predicted"/>
<dbReference type="AlphaFoldDB" id="A0A0A8YSW1"/>
<name>A0A0A8YSW1_ARUDO</name>
<reference evidence="1" key="2">
    <citation type="journal article" date="2015" name="Data Brief">
        <title>Shoot transcriptome of the giant reed, Arundo donax.</title>
        <authorList>
            <person name="Barrero R.A."/>
            <person name="Guerrero F.D."/>
            <person name="Moolhuijzen P."/>
            <person name="Goolsby J.A."/>
            <person name="Tidwell J."/>
            <person name="Bellgard S.E."/>
            <person name="Bellgard M.I."/>
        </authorList>
    </citation>
    <scope>NUCLEOTIDE SEQUENCE</scope>
    <source>
        <tissue evidence="1">Shoot tissue taken approximately 20 cm above the soil surface</tissue>
    </source>
</reference>
<accession>A0A0A8YSW1</accession>
<reference evidence="1" key="1">
    <citation type="submission" date="2014-09" db="EMBL/GenBank/DDBJ databases">
        <authorList>
            <person name="Magalhaes I.L.F."/>
            <person name="Oliveira U."/>
            <person name="Santos F.R."/>
            <person name="Vidigal T.H.D.A."/>
            <person name="Brescovit A.D."/>
            <person name="Santos A.J."/>
        </authorList>
    </citation>
    <scope>NUCLEOTIDE SEQUENCE</scope>
    <source>
        <tissue evidence="1">Shoot tissue taken approximately 20 cm above the soil surface</tissue>
    </source>
</reference>
<sequence>MLIACKLVSSCVIWIQLIQSTV</sequence>
<dbReference type="EMBL" id="GBRH01267751">
    <property type="protein sequence ID" value="JAD30144.1"/>
    <property type="molecule type" value="Transcribed_RNA"/>
</dbReference>
<organism evidence="1">
    <name type="scientific">Arundo donax</name>
    <name type="common">Giant reed</name>
    <name type="synonym">Donax arundinaceus</name>
    <dbReference type="NCBI Taxonomy" id="35708"/>
    <lineage>
        <taxon>Eukaryota</taxon>
        <taxon>Viridiplantae</taxon>
        <taxon>Streptophyta</taxon>
        <taxon>Embryophyta</taxon>
        <taxon>Tracheophyta</taxon>
        <taxon>Spermatophyta</taxon>
        <taxon>Magnoliopsida</taxon>
        <taxon>Liliopsida</taxon>
        <taxon>Poales</taxon>
        <taxon>Poaceae</taxon>
        <taxon>PACMAD clade</taxon>
        <taxon>Arundinoideae</taxon>
        <taxon>Arundineae</taxon>
        <taxon>Arundo</taxon>
    </lineage>
</organism>